<comment type="caution">
    <text evidence="1">The sequence shown here is derived from an EMBL/GenBank/DDBJ whole genome shotgun (WGS) entry which is preliminary data.</text>
</comment>
<proteinExistence type="predicted"/>
<evidence type="ECO:0008006" key="3">
    <source>
        <dbReference type="Google" id="ProtNLM"/>
    </source>
</evidence>
<dbReference type="AlphaFoldDB" id="A0AAV7SCG7"/>
<evidence type="ECO:0000313" key="2">
    <source>
        <dbReference type="Proteomes" id="UP001066276"/>
    </source>
</evidence>
<keyword evidence="2" id="KW-1185">Reference proteome</keyword>
<dbReference type="Proteomes" id="UP001066276">
    <property type="component" value="Chromosome 4_2"/>
</dbReference>
<evidence type="ECO:0000313" key="1">
    <source>
        <dbReference type="EMBL" id="KAJ1161865.1"/>
    </source>
</evidence>
<organism evidence="1 2">
    <name type="scientific">Pleurodeles waltl</name>
    <name type="common">Iberian ribbed newt</name>
    <dbReference type="NCBI Taxonomy" id="8319"/>
    <lineage>
        <taxon>Eukaryota</taxon>
        <taxon>Metazoa</taxon>
        <taxon>Chordata</taxon>
        <taxon>Craniata</taxon>
        <taxon>Vertebrata</taxon>
        <taxon>Euteleostomi</taxon>
        <taxon>Amphibia</taxon>
        <taxon>Batrachia</taxon>
        <taxon>Caudata</taxon>
        <taxon>Salamandroidea</taxon>
        <taxon>Salamandridae</taxon>
        <taxon>Pleurodelinae</taxon>
        <taxon>Pleurodeles</taxon>
    </lineage>
</organism>
<dbReference type="EMBL" id="JANPWB010000008">
    <property type="protein sequence ID" value="KAJ1161865.1"/>
    <property type="molecule type" value="Genomic_DNA"/>
</dbReference>
<sequence>MSFESPWATYGLSKKQFFYYARLRQAWRAEGLLGEGILEYAPLESRLLTEQLNIKAISMVYRTINNKMPDTLCRLRSRWEADLAEMKDEDWEAALMFPQEVAIRSRLQIIQFKILHRVYYDRQRLHTMGREQHPNCIRCQGHIGTFLHTIWGCPVIQEYWLKIVGELQGVVSECITLDPKFILLGIPNDVDVTQAKLIFFIFGGG</sequence>
<gene>
    <name evidence="1" type="ORF">NDU88_002345</name>
</gene>
<name>A0AAV7SCG7_PLEWA</name>
<reference evidence="1" key="1">
    <citation type="journal article" date="2022" name="bioRxiv">
        <title>Sequencing and chromosome-scale assembly of the giantPleurodeles waltlgenome.</title>
        <authorList>
            <person name="Brown T."/>
            <person name="Elewa A."/>
            <person name="Iarovenko S."/>
            <person name="Subramanian E."/>
            <person name="Araus A.J."/>
            <person name="Petzold A."/>
            <person name="Susuki M."/>
            <person name="Suzuki K.-i.T."/>
            <person name="Hayashi T."/>
            <person name="Toyoda A."/>
            <person name="Oliveira C."/>
            <person name="Osipova E."/>
            <person name="Leigh N.D."/>
            <person name="Simon A."/>
            <person name="Yun M.H."/>
        </authorList>
    </citation>
    <scope>NUCLEOTIDE SEQUENCE</scope>
    <source>
        <strain evidence="1">20211129_DDA</strain>
        <tissue evidence="1">Liver</tissue>
    </source>
</reference>
<accession>A0AAV7SCG7</accession>
<protein>
    <recommendedName>
        <fullName evidence="3">Reverse transcriptase</fullName>
    </recommendedName>
</protein>